<dbReference type="AlphaFoldDB" id="A0A8X6I6L0"/>
<name>A0A8X6I6L0_9ARAC</name>
<comment type="caution">
    <text evidence="1">The sequence shown here is derived from an EMBL/GenBank/DDBJ whole genome shotgun (WGS) entry which is preliminary data.</text>
</comment>
<reference evidence="1" key="1">
    <citation type="submission" date="2020-08" db="EMBL/GenBank/DDBJ databases">
        <title>Multicomponent nature underlies the extraordinary mechanical properties of spider dragline silk.</title>
        <authorList>
            <person name="Kono N."/>
            <person name="Nakamura H."/>
            <person name="Mori M."/>
            <person name="Yoshida Y."/>
            <person name="Ohtoshi R."/>
            <person name="Malay A.D."/>
            <person name="Moran D.A.P."/>
            <person name="Tomita M."/>
            <person name="Numata K."/>
            <person name="Arakawa K."/>
        </authorList>
    </citation>
    <scope>NUCLEOTIDE SEQUENCE</scope>
</reference>
<organism evidence="1 2">
    <name type="scientific">Trichonephila inaurata madagascariensis</name>
    <dbReference type="NCBI Taxonomy" id="2747483"/>
    <lineage>
        <taxon>Eukaryota</taxon>
        <taxon>Metazoa</taxon>
        <taxon>Ecdysozoa</taxon>
        <taxon>Arthropoda</taxon>
        <taxon>Chelicerata</taxon>
        <taxon>Arachnida</taxon>
        <taxon>Araneae</taxon>
        <taxon>Araneomorphae</taxon>
        <taxon>Entelegynae</taxon>
        <taxon>Araneoidea</taxon>
        <taxon>Nephilidae</taxon>
        <taxon>Trichonephila</taxon>
        <taxon>Trichonephila inaurata</taxon>
    </lineage>
</organism>
<dbReference type="OrthoDB" id="6434142at2759"/>
<accession>A0A8X6I6L0</accession>
<dbReference type="Proteomes" id="UP000886998">
    <property type="component" value="Unassembled WGS sequence"/>
</dbReference>
<keyword evidence="2" id="KW-1185">Reference proteome</keyword>
<evidence type="ECO:0000313" key="1">
    <source>
        <dbReference type="EMBL" id="GFS32915.1"/>
    </source>
</evidence>
<protein>
    <submittedName>
        <fullName evidence="1">Uncharacterized protein</fullName>
    </submittedName>
</protein>
<sequence length="102" mass="11394">MLEGLNCRRCSISFIAFSLHVLPVSFEQSSSNILNPSNDLTRLNATYACPLGNSTGPRYTTTLSTLYPRILWTVQTQHSINGSCVQALLFHNFEVLKTVFIL</sequence>
<dbReference type="EMBL" id="BMAV01024401">
    <property type="protein sequence ID" value="GFS32915.1"/>
    <property type="molecule type" value="Genomic_DNA"/>
</dbReference>
<evidence type="ECO:0000313" key="2">
    <source>
        <dbReference type="Proteomes" id="UP000886998"/>
    </source>
</evidence>
<gene>
    <name evidence="1" type="primary">AVEN_160792_1</name>
    <name evidence="1" type="ORF">TNIN_156181</name>
</gene>
<proteinExistence type="predicted"/>